<dbReference type="Gene3D" id="4.10.60.10">
    <property type="entry name" value="Zinc finger, CCHC-type"/>
    <property type="match status" value="1"/>
</dbReference>
<dbReference type="SUPFAM" id="SSF57756">
    <property type="entry name" value="Retrovirus zinc finger-like domains"/>
    <property type="match status" value="1"/>
</dbReference>
<gene>
    <name evidence="2" type="ORF">Sradi_0173200</name>
</gene>
<feature type="region of interest" description="Disordered" evidence="1">
    <location>
        <begin position="18"/>
        <end position="62"/>
    </location>
</feature>
<comment type="caution">
    <text evidence="2">The sequence shown here is derived from an EMBL/GenBank/DDBJ whole genome shotgun (WGS) entry which is preliminary data.</text>
</comment>
<dbReference type="GO" id="GO:0008270">
    <property type="term" value="F:zinc ion binding"/>
    <property type="evidence" value="ECO:0007669"/>
    <property type="project" value="InterPro"/>
</dbReference>
<accession>A0AAW2VZJ1</accession>
<reference evidence="2" key="2">
    <citation type="journal article" date="2024" name="Plant">
        <title>Genomic evolution and insights into agronomic trait innovations of Sesamum species.</title>
        <authorList>
            <person name="Miao H."/>
            <person name="Wang L."/>
            <person name="Qu L."/>
            <person name="Liu H."/>
            <person name="Sun Y."/>
            <person name="Le M."/>
            <person name="Wang Q."/>
            <person name="Wei S."/>
            <person name="Zheng Y."/>
            <person name="Lin W."/>
            <person name="Duan Y."/>
            <person name="Cao H."/>
            <person name="Xiong S."/>
            <person name="Wang X."/>
            <person name="Wei L."/>
            <person name="Li C."/>
            <person name="Ma Q."/>
            <person name="Ju M."/>
            <person name="Zhao R."/>
            <person name="Li G."/>
            <person name="Mu C."/>
            <person name="Tian Q."/>
            <person name="Mei H."/>
            <person name="Zhang T."/>
            <person name="Gao T."/>
            <person name="Zhang H."/>
        </authorList>
    </citation>
    <scope>NUCLEOTIDE SEQUENCE</scope>
    <source>
        <strain evidence="2">G02</strain>
    </source>
</reference>
<name>A0AAW2VZJ1_SESRA</name>
<dbReference type="AlphaFoldDB" id="A0AAW2VZJ1"/>
<organism evidence="2">
    <name type="scientific">Sesamum radiatum</name>
    <name type="common">Black benniseed</name>
    <dbReference type="NCBI Taxonomy" id="300843"/>
    <lineage>
        <taxon>Eukaryota</taxon>
        <taxon>Viridiplantae</taxon>
        <taxon>Streptophyta</taxon>
        <taxon>Embryophyta</taxon>
        <taxon>Tracheophyta</taxon>
        <taxon>Spermatophyta</taxon>
        <taxon>Magnoliopsida</taxon>
        <taxon>eudicotyledons</taxon>
        <taxon>Gunneridae</taxon>
        <taxon>Pentapetalae</taxon>
        <taxon>asterids</taxon>
        <taxon>lamiids</taxon>
        <taxon>Lamiales</taxon>
        <taxon>Pedaliaceae</taxon>
        <taxon>Sesamum</taxon>
    </lineage>
</organism>
<sequence length="85" mass="9101">MTHKSELAVLVREASTSKAKSKGARCWKRKKGKGTAVTATASTGGAPPTDLKRNGKGKVGGSQLSKANDVCIHYHEKGHWKRECP</sequence>
<dbReference type="InterPro" id="IPR036875">
    <property type="entry name" value="Znf_CCHC_sf"/>
</dbReference>
<evidence type="ECO:0000256" key="1">
    <source>
        <dbReference type="SAM" id="MobiDB-lite"/>
    </source>
</evidence>
<evidence type="ECO:0000313" key="2">
    <source>
        <dbReference type="EMBL" id="KAL0434653.1"/>
    </source>
</evidence>
<dbReference type="EMBL" id="JACGWJ010000002">
    <property type="protein sequence ID" value="KAL0434653.1"/>
    <property type="molecule type" value="Genomic_DNA"/>
</dbReference>
<protein>
    <submittedName>
        <fullName evidence="2">Uncharacterized protein</fullName>
    </submittedName>
</protein>
<feature type="compositionally biased region" description="Low complexity" evidence="1">
    <location>
        <begin position="34"/>
        <end position="46"/>
    </location>
</feature>
<proteinExistence type="predicted"/>
<dbReference type="GO" id="GO:0003676">
    <property type="term" value="F:nucleic acid binding"/>
    <property type="evidence" value="ECO:0007669"/>
    <property type="project" value="InterPro"/>
</dbReference>
<feature type="compositionally biased region" description="Basic residues" evidence="1">
    <location>
        <begin position="19"/>
        <end position="33"/>
    </location>
</feature>
<reference evidence="2" key="1">
    <citation type="submission" date="2020-06" db="EMBL/GenBank/DDBJ databases">
        <authorList>
            <person name="Li T."/>
            <person name="Hu X."/>
            <person name="Zhang T."/>
            <person name="Song X."/>
            <person name="Zhang H."/>
            <person name="Dai N."/>
            <person name="Sheng W."/>
            <person name="Hou X."/>
            <person name="Wei L."/>
        </authorList>
    </citation>
    <scope>NUCLEOTIDE SEQUENCE</scope>
    <source>
        <strain evidence="2">G02</strain>
        <tissue evidence="2">Leaf</tissue>
    </source>
</reference>